<feature type="compositionally biased region" description="Low complexity" evidence="5">
    <location>
        <begin position="287"/>
        <end position="296"/>
    </location>
</feature>
<name>A0AAD4M745_9AGAM</name>
<sequence>MKLHSTFADQSCIFLITDTKTVWVEVLSRQQLSHRWSMLNPSNALDYSSRPDDDNWLDQVLQYLTDVHSPSVISNLSFNVIDSRYSELGVDLRGETFKWRWETFSVGPKQSAYILSKHLIMPLLSTAYLAFSSSDAISEISDCDLEQVSLLSIPWQAIDRIGRTARRSVDTHIRNIFSQSRICTSIRRISALFAFSANLPAVVDELERPELILPSVDLTARSERSQTPHKTLTLPVSSVNIEQAQSHDLHVRGSTNVAHEVKLGPREALNNKATQQDPGRYIPGQATTGDGESSTETGEDDDKILVPPRRQLGKGRGTHARRYQLPRARRHPKAVIPALRHWDLTLRPRHHEAARPQHRWLLTPRHARLREQDQRDRTAVTIAARMAPSAAKRDGVEQSSHQTRRTAVLNIPVPCGT</sequence>
<dbReference type="InterPro" id="IPR038051">
    <property type="entry name" value="XRCC4-like_N_sf"/>
</dbReference>
<dbReference type="Pfam" id="PF09302">
    <property type="entry name" value="XLF"/>
    <property type="match status" value="1"/>
</dbReference>
<dbReference type="InterPro" id="IPR015381">
    <property type="entry name" value="XLF-like_N"/>
</dbReference>
<comment type="subcellular location">
    <subcellularLocation>
        <location evidence="1">Nucleus</location>
    </subcellularLocation>
</comment>
<keyword evidence="2" id="KW-0227">DNA damage</keyword>
<keyword evidence="8" id="KW-1185">Reference proteome</keyword>
<accession>A0AAD4M745</accession>
<keyword evidence="4" id="KW-0539">Nucleus</keyword>
<dbReference type="GO" id="GO:0006303">
    <property type="term" value="P:double-strand break repair via nonhomologous end joining"/>
    <property type="evidence" value="ECO:0007669"/>
    <property type="project" value="UniProtKB-ARBA"/>
</dbReference>
<reference evidence="7" key="1">
    <citation type="journal article" date="2022" name="New Phytol.">
        <title>Evolutionary transition to the ectomycorrhizal habit in the genomes of a hyperdiverse lineage of mushroom-forming fungi.</title>
        <authorList>
            <person name="Looney B."/>
            <person name="Miyauchi S."/>
            <person name="Morin E."/>
            <person name="Drula E."/>
            <person name="Courty P.E."/>
            <person name="Kohler A."/>
            <person name="Kuo A."/>
            <person name="LaButti K."/>
            <person name="Pangilinan J."/>
            <person name="Lipzen A."/>
            <person name="Riley R."/>
            <person name="Andreopoulos W."/>
            <person name="He G."/>
            <person name="Johnson J."/>
            <person name="Nolan M."/>
            <person name="Tritt A."/>
            <person name="Barry K.W."/>
            <person name="Grigoriev I.V."/>
            <person name="Nagy L.G."/>
            <person name="Hibbett D."/>
            <person name="Henrissat B."/>
            <person name="Matheny P.B."/>
            <person name="Labbe J."/>
            <person name="Martin F.M."/>
        </authorList>
    </citation>
    <scope>NUCLEOTIDE SEQUENCE</scope>
    <source>
        <strain evidence="7">BPL690</strain>
    </source>
</reference>
<evidence type="ECO:0000256" key="5">
    <source>
        <dbReference type="SAM" id="MobiDB-lite"/>
    </source>
</evidence>
<dbReference type="EMBL" id="WTXG01000008">
    <property type="protein sequence ID" value="KAI0303729.1"/>
    <property type="molecule type" value="Genomic_DNA"/>
</dbReference>
<feature type="region of interest" description="Disordered" evidence="5">
    <location>
        <begin position="265"/>
        <end position="319"/>
    </location>
</feature>
<evidence type="ECO:0000259" key="6">
    <source>
        <dbReference type="Pfam" id="PF09302"/>
    </source>
</evidence>
<comment type="caution">
    <text evidence="7">The sequence shown here is derived from an EMBL/GenBank/DDBJ whole genome shotgun (WGS) entry which is preliminary data.</text>
</comment>
<evidence type="ECO:0000256" key="3">
    <source>
        <dbReference type="ARBA" id="ARBA00023204"/>
    </source>
</evidence>
<evidence type="ECO:0000313" key="8">
    <source>
        <dbReference type="Proteomes" id="UP001203297"/>
    </source>
</evidence>
<dbReference type="AlphaFoldDB" id="A0AAD4M745"/>
<dbReference type="CDD" id="cd22285">
    <property type="entry name" value="HD_XLF_N"/>
    <property type="match status" value="1"/>
</dbReference>
<evidence type="ECO:0000256" key="2">
    <source>
        <dbReference type="ARBA" id="ARBA00022763"/>
    </source>
</evidence>
<dbReference type="GO" id="GO:0005634">
    <property type="term" value="C:nucleus"/>
    <property type="evidence" value="ECO:0007669"/>
    <property type="project" value="UniProtKB-SubCell"/>
</dbReference>
<organism evidence="7 8">
    <name type="scientific">Multifurca ochricompacta</name>
    <dbReference type="NCBI Taxonomy" id="376703"/>
    <lineage>
        <taxon>Eukaryota</taxon>
        <taxon>Fungi</taxon>
        <taxon>Dikarya</taxon>
        <taxon>Basidiomycota</taxon>
        <taxon>Agaricomycotina</taxon>
        <taxon>Agaricomycetes</taxon>
        <taxon>Russulales</taxon>
        <taxon>Russulaceae</taxon>
        <taxon>Multifurca</taxon>
    </lineage>
</organism>
<evidence type="ECO:0000313" key="7">
    <source>
        <dbReference type="EMBL" id="KAI0303729.1"/>
    </source>
</evidence>
<protein>
    <recommendedName>
        <fullName evidence="6">XLF-like N-terminal domain-containing protein</fullName>
    </recommendedName>
</protein>
<keyword evidence="3" id="KW-0234">DNA repair</keyword>
<proteinExistence type="predicted"/>
<evidence type="ECO:0000256" key="1">
    <source>
        <dbReference type="ARBA" id="ARBA00004123"/>
    </source>
</evidence>
<evidence type="ECO:0000256" key="4">
    <source>
        <dbReference type="ARBA" id="ARBA00023242"/>
    </source>
</evidence>
<gene>
    <name evidence="7" type="ORF">B0F90DRAFT_1317740</name>
</gene>
<feature type="domain" description="XLF-like N-terminal" evidence="6">
    <location>
        <begin position="4"/>
        <end position="102"/>
    </location>
</feature>
<dbReference type="Proteomes" id="UP001203297">
    <property type="component" value="Unassembled WGS sequence"/>
</dbReference>
<dbReference type="Gene3D" id="2.170.210.10">
    <property type="entry name" value="DNA double-strand break repair and VJ recombination XRCC4, N-terminal"/>
    <property type="match status" value="1"/>
</dbReference>